<evidence type="ECO:0000313" key="2">
    <source>
        <dbReference type="EMBL" id="AFH95036.1"/>
    </source>
</evidence>
<sequence>MKNIWGQRLFKNYLLFSVLLLLGTKSFASTPWINSQWIGVNSYEVRIPSSSGRCYNPQNLTNGSCSNVNISSYRLFHYAPVNQFPWMRTVNQCTVEIEIILLLRSVVYDRYGAFLLTPPPTGTRYINSSGRLNHSYYRYTANRSCESVLNDLSLFQMSGTRGVGQAAPIIISSVANPNDFRQICWRVNVYGANNTSSSLVAGSGIDEADCTRSTPQVPIACTFEMSTLLDHGTVDSNQLNGHKATATGYVTCTGNTKVTTQLLGNGTTSNTILAPGLYSEAKVCARNTCSSGNEQYTIDTAMNVKTPFNVESTLHSSGSIAAGEYQGTVVLVTSMF</sequence>
<dbReference type="HOGENOM" id="CLU_826012_0_0_6"/>
<feature type="domain" description="Fimbrial adhesin MrpH C-terminal" evidence="1">
    <location>
        <begin position="224"/>
        <end position="335"/>
    </location>
</feature>
<dbReference type="RefSeq" id="WP_014657791.1">
    <property type="nucleotide sequence ID" value="NC_017731.1"/>
</dbReference>
<dbReference type="InterPro" id="IPR036937">
    <property type="entry name" value="Adhesion_dom_fimbrial_sf"/>
</dbReference>
<proteinExistence type="predicted"/>
<dbReference type="InterPro" id="IPR057010">
    <property type="entry name" value="MrpH_C"/>
</dbReference>
<dbReference type="Proteomes" id="UP000005012">
    <property type="component" value="Chromosome"/>
</dbReference>
<dbReference type="PATRIC" id="fig|1157951.4.peg.3238"/>
<dbReference type="GO" id="GO:0007155">
    <property type="term" value="P:cell adhesion"/>
    <property type="evidence" value="ECO:0007669"/>
    <property type="project" value="InterPro"/>
</dbReference>
<evidence type="ECO:0000259" key="1">
    <source>
        <dbReference type="Pfam" id="PF24223"/>
    </source>
</evidence>
<dbReference type="Gene3D" id="2.60.40.1090">
    <property type="entry name" value="Fimbrial-type adhesion domain"/>
    <property type="match status" value="1"/>
</dbReference>
<dbReference type="AlphaFoldDB" id="A0A140NS63"/>
<evidence type="ECO:0000313" key="3">
    <source>
        <dbReference type="Proteomes" id="UP000005012"/>
    </source>
</evidence>
<reference evidence="3" key="2">
    <citation type="submission" date="2012-04" db="EMBL/GenBank/DDBJ databases">
        <title>Complete genome sequence of Providencia stuartii clinical isolate MRSN 2154.</title>
        <authorList>
            <person name="Clifford R.J."/>
            <person name="Hang J."/>
            <person name="Riley M.C."/>
            <person name="Onmus-Leone F."/>
            <person name="Kuschner R.A."/>
            <person name="Lesho E.P."/>
            <person name="Waterman P.E."/>
        </authorList>
    </citation>
    <scope>NUCLEOTIDE SEQUENCE [LARGE SCALE GENOMIC DNA]</scope>
    <source>
        <strain evidence="3">MRSN 2154</strain>
    </source>
</reference>
<protein>
    <recommendedName>
        <fullName evidence="1">Fimbrial adhesin MrpH C-terminal domain-containing protein</fullName>
    </recommendedName>
</protein>
<dbReference type="EMBL" id="CP003488">
    <property type="protein sequence ID" value="AFH95036.1"/>
    <property type="molecule type" value="Genomic_DNA"/>
</dbReference>
<gene>
    <name evidence="2" type="ordered locus">S70_16105</name>
</gene>
<dbReference type="Pfam" id="PF24223">
    <property type="entry name" value="MrpH_C"/>
    <property type="match status" value="1"/>
</dbReference>
<accession>A0A140NS63</accession>
<reference evidence="2 3" key="1">
    <citation type="journal article" date="2012" name="J. Bacteriol.">
        <title>Complete Genome Sequence of Providencia stuartii Clinical Isolate MRSN 2154.</title>
        <authorList>
            <person name="Clifford R.J."/>
            <person name="Hang J."/>
            <person name="Riley M.C."/>
            <person name="Onmus-Leone F."/>
            <person name="Kuschner R.A."/>
            <person name="Lesho E.P."/>
            <person name="Waterman P.E."/>
        </authorList>
    </citation>
    <scope>NUCLEOTIDE SEQUENCE [LARGE SCALE GENOMIC DNA]</scope>
    <source>
        <strain evidence="2 3">MRSN 2154</strain>
    </source>
</reference>
<dbReference type="GO" id="GO:0009289">
    <property type="term" value="C:pilus"/>
    <property type="evidence" value="ECO:0007669"/>
    <property type="project" value="InterPro"/>
</dbReference>
<dbReference type="KEGG" id="psi:S70_16105"/>
<organism evidence="2 3">
    <name type="scientific">Providencia stuartii (strain MRSN 2154)</name>
    <dbReference type="NCBI Taxonomy" id="1157951"/>
    <lineage>
        <taxon>Bacteria</taxon>
        <taxon>Pseudomonadati</taxon>
        <taxon>Pseudomonadota</taxon>
        <taxon>Gammaproteobacteria</taxon>
        <taxon>Enterobacterales</taxon>
        <taxon>Morganellaceae</taxon>
        <taxon>Providencia</taxon>
    </lineage>
</organism>
<name>A0A140NS63_PROSM</name>
<dbReference type="GeneID" id="93520145"/>